<keyword evidence="3" id="KW-1185">Reference proteome</keyword>
<protein>
    <recommendedName>
        <fullName evidence="4">Reverse transcriptase domain-containing protein</fullName>
    </recommendedName>
</protein>
<name>A0A397JD37_9GLOM</name>
<dbReference type="SUPFAM" id="SSF56219">
    <property type="entry name" value="DNase I-like"/>
    <property type="match status" value="2"/>
</dbReference>
<dbReference type="STRING" id="1348612.A0A397JD37"/>
<evidence type="ECO:0008006" key="4">
    <source>
        <dbReference type="Google" id="ProtNLM"/>
    </source>
</evidence>
<sequence>MERIKPNLNNNKYQIILGNFNAVVNPDIDRTKIHSTSRSTIAETTLLHHIQEYNFIDSFRICNPERVGFTWFSRGDSRLKSRIDLIWLSNNLMEKIEESVVISKVLKAQSDHKCVITKLVSISEYEKQGTKNNIDLRRTIYVEKKVIEESWIKFAELVDNMLSEYKNFEQFSVERQWNIIKEAILKAASKTLPRKKVSTNTKQKEEFVSPNDTSYRLMNSYRKLNNQCRSFFCHPHGNNVEQLQGKIRSTVIGIANLTKETPEQVSWNVTLDEARPWLAEIRNKHRTLQKIYQIELKKKKQQKIRVAIENRLLTFQDNKKQSDQGKQTLISDAEEVKEHVALAFEKWTRRRITFIDELNNFWYNVFKPKSDIDQQWYEGTVAPVTLEESFFCHPHGNNVEQLQGKIRSTVIGIANLTKETPEQVSWNVTLDEARPWLAEIRNKHRTLQKIYQIELKKKKQQKIRVAIENRLLTFQDNKKQSDQGKQTLISDAEEVKEHVALAFEKWTRRRITFIDELNNFWYNVFKPKSDIDQQWYEGTVAPSASNISAPGPTGISYFFFKHLGPSALVYILRFFNSILSSGMTPRDWSLGNVFPIPKPTDWNKDINKTRPITLLETTLPGGNTHDPIHILNNVIKEAREFKKEAWFFFQDISKAYDSIIITFHGLTNPYNVYDGIDQGDTISPLLWRIYYDPLLEAMRQSGLGYARAMAYASTYNRTLRLYPSTDKGKTNELLKWLNNKTNEASSKDMISLIMGDFNSVVNPKLDRIDSCYRICNDQKPGFTHSVKRNRELYPTSCLDYIWINSGSIENLIDTKVFDTELESISDHNVIRGKPARGREPRWYEEIKREITNRGINLYREVDINPFNTLFNITHEKLKRRQLIITSKDSKQKKIFRKLLRKLRENLNKRNRKQQQEQQQQQQQQQEQQQQQQQQEDNIIFNPSQHRCQTASNEATGDRLKYYQKNLWKSISLNPSDKISTKIQNKIPLYNLLAGFLIRKFTKNYSLKLSDIPLDYLQLIISIKDDVDKNNTIWSKIAKWFSKKNKVPRHIEKGKLQKVLKKKWDNLFEDDSFKIKMTKSQKEELINSAKQNNGLVKNENIHHFDNPGCIVDQNGQTLIHLEKVNDSDAIFIYEKFCQNFIEHFGAYRLYTNLPYTSLHTASTHNTDHQICVDNLLYSLVPLSNYINKFVQDNYSNMYLKLRQLSLGSFVPKPFGIFPMIAINFNTISDYHWDENDASNCLCCLVPLGDFQGGELYFPQLRTLVPLRPDLYDNQGLNTKRVKLTEALTYQKNMANGCTDKRRGDIPLYHAINGLGAEVSIPNK</sequence>
<organism evidence="2 3">
    <name type="scientific">Diversispora epigaea</name>
    <dbReference type="NCBI Taxonomy" id="1348612"/>
    <lineage>
        <taxon>Eukaryota</taxon>
        <taxon>Fungi</taxon>
        <taxon>Fungi incertae sedis</taxon>
        <taxon>Mucoromycota</taxon>
        <taxon>Glomeromycotina</taxon>
        <taxon>Glomeromycetes</taxon>
        <taxon>Diversisporales</taxon>
        <taxon>Diversisporaceae</taxon>
        <taxon>Diversispora</taxon>
    </lineage>
</organism>
<proteinExistence type="predicted"/>
<feature type="region of interest" description="Disordered" evidence="1">
    <location>
        <begin position="908"/>
        <end position="934"/>
    </location>
</feature>
<reference evidence="2 3" key="1">
    <citation type="submission" date="2018-08" db="EMBL/GenBank/DDBJ databases">
        <title>Genome and evolution of the arbuscular mycorrhizal fungus Diversispora epigaea (formerly Glomus versiforme) and its bacterial endosymbionts.</title>
        <authorList>
            <person name="Sun X."/>
            <person name="Fei Z."/>
            <person name="Harrison M."/>
        </authorList>
    </citation>
    <scope>NUCLEOTIDE SEQUENCE [LARGE SCALE GENOMIC DNA]</scope>
    <source>
        <strain evidence="2 3">IT104</strain>
    </source>
</reference>
<dbReference type="PANTHER" id="PTHR19446">
    <property type="entry name" value="REVERSE TRANSCRIPTASES"/>
    <property type="match status" value="1"/>
</dbReference>
<dbReference type="EMBL" id="PQFF01000101">
    <property type="protein sequence ID" value="RHZ82570.1"/>
    <property type="molecule type" value="Genomic_DNA"/>
</dbReference>
<evidence type="ECO:0000256" key="1">
    <source>
        <dbReference type="SAM" id="MobiDB-lite"/>
    </source>
</evidence>
<evidence type="ECO:0000313" key="2">
    <source>
        <dbReference type="EMBL" id="RHZ82570.1"/>
    </source>
</evidence>
<dbReference type="InterPro" id="IPR036691">
    <property type="entry name" value="Endo/exonu/phosph_ase_sf"/>
</dbReference>
<dbReference type="Proteomes" id="UP000266861">
    <property type="component" value="Unassembled WGS sequence"/>
</dbReference>
<dbReference type="Gene3D" id="3.60.10.10">
    <property type="entry name" value="Endonuclease/exonuclease/phosphatase"/>
    <property type="match status" value="2"/>
</dbReference>
<comment type="caution">
    <text evidence="2">The sequence shown here is derived from an EMBL/GenBank/DDBJ whole genome shotgun (WGS) entry which is preliminary data.</text>
</comment>
<evidence type="ECO:0000313" key="3">
    <source>
        <dbReference type="Proteomes" id="UP000266861"/>
    </source>
</evidence>
<feature type="compositionally biased region" description="Low complexity" evidence="1">
    <location>
        <begin position="915"/>
        <end position="934"/>
    </location>
</feature>
<accession>A0A397JD37</accession>
<dbReference type="OrthoDB" id="2445125at2759"/>
<gene>
    <name evidence="2" type="ORF">Glove_108g43</name>
</gene>
<dbReference type="Gene3D" id="3.60.130.30">
    <property type="match status" value="1"/>
</dbReference>